<feature type="transmembrane region" description="Helical" evidence="8">
    <location>
        <begin position="283"/>
        <end position="306"/>
    </location>
</feature>
<evidence type="ECO:0000256" key="8">
    <source>
        <dbReference type="SAM" id="Phobius"/>
    </source>
</evidence>
<dbReference type="GO" id="GO:0005886">
    <property type="term" value="C:plasma membrane"/>
    <property type="evidence" value="ECO:0007669"/>
    <property type="project" value="TreeGrafter"/>
</dbReference>
<evidence type="ECO:0000256" key="5">
    <source>
        <dbReference type="ARBA" id="ARBA00022985"/>
    </source>
</evidence>
<keyword evidence="7 8" id="KW-0472">Membrane</keyword>
<dbReference type="PANTHER" id="PTHR48090">
    <property type="entry name" value="UNDECAPRENYL-PHOSPHATE 4-DEOXY-4-FORMAMIDO-L-ARABINOSE TRANSFERASE-RELATED"/>
    <property type="match status" value="1"/>
</dbReference>
<dbReference type="SUPFAM" id="SSF53448">
    <property type="entry name" value="Nucleotide-diphospho-sugar transferases"/>
    <property type="match status" value="1"/>
</dbReference>
<keyword evidence="3" id="KW-0808">Transferase</keyword>
<dbReference type="GO" id="GO:0009103">
    <property type="term" value="P:lipopolysaccharide biosynthetic process"/>
    <property type="evidence" value="ECO:0007669"/>
    <property type="project" value="UniProtKB-KW"/>
</dbReference>
<dbReference type="InterPro" id="IPR029044">
    <property type="entry name" value="Nucleotide-diphossugar_trans"/>
</dbReference>
<comment type="caution">
    <text evidence="10">The sequence shown here is derived from an EMBL/GenBank/DDBJ whole genome shotgun (WGS) entry which is preliminary data.</text>
</comment>
<keyword evidence="4 8" id="KW-0812">Transmembrane</keyword>
<evidence type="ECO:0000259" key="9">
    <source>
        <dbReference type="Pfam" id="PF00535"/>
    </source>
</evidence>
<evidence type="ECO:0000256" key="2">
    <source>
        <dbReference type="ARBA" id="ARBA00022676"/>
    </source>
</evidence>
<evidence type="ECO:0000256" key="1">
    <source>
        <dbReference type="ARBA" id="ARBA00022475"/>
    </source>
</evidence>
<evidence type="ECO:0000313" key="11">
    <source>
        <dbReference type="Proteomes" id="UP000178587"/>
    </source>
</evidence>
<dbReference type="Proteomes" id="UP000178587">
    <property type="component" value="Unassembled WGS sequence"/>
</dbReference>
<dbReference type="AlphaFoldDB" id="A0A1F6EIV7"/>
<dbReference type="Pfam" id="PF00535">
    <property type="entry name" value="Glycos_transf_2"/>
    <property type="match status" value="1"/>
</dbReference>
<organism evidence="10 11">
    <name type="scientific">Candidatus Kaiserbacteria bacterium RIFCSPLOWO2_01_FULL_50_24</name>
    <dbReference type="NCBI Taxonomy" id="1798507"/>
    <lineage>
        <taxon>Bacteria</taxon>
        <taxon>Candidatus Kaiseribacteriota</taxon>
    </lineage>
</organism>
<dbReference type="InterPro" id="IPR001173">
    <property type="entry name" value="Glyco_trans_2-like"/>
</dbReference>
<keyword evidence="2" id="KW-0328">Glycosyltransferase</keyword>
<dbReference type="STRING" id="1798507.A3A34_02735"/>
<evidence type="ECO:0000313" key="10">
    <source>
        <dbReference type="EMBL" id="OGG73569.1"/>
    </source>
</evidence>
<evidence type="ECO:0000256" key="6">
    <source>
        <dbReference type="ARBA" id="ARBA00022989"/>
    </source>
</evidence>
<protein>
    <recommendedName>
        <fullName evidence="9">Glycosyltransferase 2-like domain-containing protein</fullName>
    </recommendedName>
</protein>
<evidence type="ECO:0000256" key="3">
    <source>
        <dbReference type="ARBA" id="ARBA00022679"/>
    </source>
</evidence>
<keyword evidence="1" id="KW-1003">Cell membrane</keyword>
<evidence type="ECO:0000256" key="7">
    <source>
        <dbReference type="ARBA" id="ARBA00023136"/>
    </source>
</evidence>
<dbReference type="InterPro" id="IPR050256">
    <property type="entry name" value="Glycosyltransferase_2"/>
</dbReference>
<dbReference type="EMBL" id="MFLU01000016">
    <property type="protein sequence ID" value="OGG73569.1"/>
    <property type="molecule type" value="Genomic_DNA"/>
</dbReference>
<dbReference type="PANTHER" id="PTHR48090:SF3">
    <property type="entry name" value="UNDECAPRENYL-PHOSPHATE 4-DEOXY-4-FORMAMIDO-L-ARABINOSE TRANSFERASE"/>
    <property type="match status" value="1"/>
</dbReference>
<proteinExistence type="predicted"/>
<evidence type="ECO:0000256" key="4">
    <source>
        <dbReference type="ARBA" id="ARBA00022692"/>
    </source>
</evidence>
<dbReference type="CDD" id="cd04187">
    <property type="entry name" value="DPM1_like_bac"/>
    <property type="match status" value="1"/>
</dbReference>
<sequence>MLACGYMHSQNREGLELSIIVPLFNEFESIPHFLARMREVAPELGIFELIMVDDGSRDGSRDVIARSQGTLPVQVIILTRNFGQTAALAAGIERARGDVIVTIDADLENDPHDIPKLVALLNEGYDVVSGWRQGRWSGQRLTRKFPSLIANWLISRLTGVYLHDYGCTLKAYRADVIKSVRLYGEMHRFIPAYASWQGGKVAELKVKHEPRRHGKSNYGFGRVFRVLLDLVVVVFMHRYMNRPMHFFGAWGFLSAALGVIAGFVAVLLRLLGVADLVETPLPILATLFTLVGVQLILFGVIAEILMRTYYESQNKRPYNIKKS</sequence>
<feature type="transmembrane region" description="Helical" evidence="8">
    <location>
        <begin position="247"/>
        <end position="271"/>
    </location>
</feature>
<keyword evidence="6 8" id="KW-1133">Transmembrane helix</keyword>
<gene>
    <name evidence="10" type="ORF">A3A34_02735</name>
</gene>
<accession>A0A1F6EIV7</accession>
<reference evidence="10 11" key="1">
    <citation type="journal article" date="2016" name="Nat. Commun.">
        <title>Thousands of microbial genomes shed light on interconnected biogeochemical processes in an aquifer system.</title>
        <authorList>
            <person name="Anantharaman K."/>
            <person name="Brown C.T."/>
            <person name="Hug L.A."/>
            <person name="Sharon I."/>
            <person name="Castelle C.J."/>
            <person name="Probst A.J."/>
            <person name="Thomas B.C."/>
            <person name="Singh A."/>
            <person name="Wilkins M.J."/>
            <person name="Karaoz U."/>
            <person name="Brodie E.L."/>
            <person name="Williams K.H."/>
            <person name="Hubbard S.S."/>
            <person name="Banfield J.F."/>
        </authorList>
    </citation>
    <scope>NUCLEOTIDE SEQUENCE [LARGE SCALE GENOMIC DNA]</scope>
</reference>
<dbReference type="Gene3D" id="3.90.550.10">
    <property type="entry name" value="Spore Coat Polysaccharide Biosynthesis Protein SpsA, Chain A"/>
    <property type="match status" value="1"/>
</dbReference>
<keyword evidence="5" id="KW-0448">Lipopolysaccharide biosynthesis</keyword>
<name>A0A1F6EIV7_9BACT</name>
<feature type="domain" description="Glycosyltransferase 2-like" evidence="9">
    <location>
        <begin position="18"/>
        <end position="179"/>
    </location>
</feature>
<dbReference type="GO" id="GO:0016757">
    <property type="term" value="F:glycosyltransferase activity"/>
    <property type="evidence" value="ECO:0007669"/>
    <property type="project" value="UniProtKB-KW"/>
</dbReference>